<dbReference type="InterPro" id="IPR036513">
    <property type="entry name" value="STAS_dom_sf"/>
</dbReference>
<feature type="transmembrane region" description="Helical" evidence="5">
    <location>
        <begin position="35"/>
        <end position="52"/>
    </location>
</feature>
<dbReference type="Pfam" id="PF01740">
    <property type="entry name" value="STAS"/>
    <property type="match status" value="1"/>
</dbReference>
<gene>
    <name evidence="7" type="ORF">KDK92_02500</name>
</gene>
<evidence type="ECO:0000256" key="5">
    <source>
        <dbReference type="SAM" id="Phobius"/>
    </source>
</evidence>
<name>A0A9J6NWH3_9CLOT</name>
<keyword evidence="2 5" id="KW-0812">Transmembrane</keyword>
<feature type="transmembrane region" description="Helical" evidence="5">
    <location>
        <begin position="349"/>
        <end position="380"/>
    </location>
</feature>
<evidence type="ECO:0000256" key="1">
    <source>
        <dbReference type="ARBA" id="ARBA00004141"/>
    </source>
</evidence>
<evidence type="ECO:0000259" key="6">
    <source>
        <dbReference type="PROSITE" id="PS50801"/>
    </source>
</evidence>
<dbReference type="PANTHER" id="PTHR43310">
    <property type="entry name" value="SULFATE TRANSPORTER YBAR-RELATED"/>
    <property type="match status" value="1"/>
</dbReference>
<dbReference type="Gene3D" id="3.30.750.24">
    <property type="entry name" value="STAS domain"/>
    <property type="match status" value="1"/>
</dbReference>
<evidence type="ECO:0000256" key="4">
    <source>
        <dbReference type="ARBA" id="ARBA00023136"/>
    </source>
</evidence>
<dbReference type="InterPro" id="IPR002645">
    <property type="entry name" value="STAS_dom"/>
</dbReference>
<feature type="transmembrane region" description="Helical" evidence="5">
    <location>
        <begin position="315"/>
        <end position="337"/>
    </location>
</feature>
<proteinExistence type="predicted"/>
<reference evidence="7" key="1">
    <citation type="journal article" date="2021" name="mSystems">
        <title>Bacteria and Archaea Synergistically Convert Glycine Betaine to Biogenic Methane in the Formosa Cold Seep of the South China Sea.</title>
        <authorList>
            <person name="Li L."/>
            <person name="Zhang W."/>
            <person name="Zhang S."/>
            <person name="Song L."/>
            <person name="Sun Q."/>
            <person name="Zhang H."/>
            <person name="Xiang H."/>
            <person name="Dong X."/>
        </authorList>
    </citation>
    <scope>NUCLEOTIDE SEQUENCE</scope>
    <source>
        <strain evidence="7">ZWT</strain>
    </source>
</reference>
<organism evidence="7 8">
    <name type="scientific">Oceanirhabdus seepicola</name>
    <dbReference type="NCBI Taxonomy" id="2828781"/>
    <lineage>
        <taxon>Bacteria</taxon>
        <taxon>Bacillati</taxon>
        <taxon>Bacillota</taxon>
        <taxon>Clostridia</taxon>
        <taxon>Eubacteriales</taxon>
        <taxon>Clostridiaceae</taxon>
        <taxon>Oceanirhabdus</taxon>
    </lineage>
</organism>
<dbReference type="GO" id="GO:0016020">
    <property type="term" value="C:membrane"/>
    <property type="evidence" value="ECO:0007669"/>
    <property type="project" value="UniProtKB-SubCell"/>
</dbReference>
<comment type="caution">
    <text evidence="7">The sequence shown here is derived from an EMBL/GenBank/DDBJ whole genome shotgun (WGS) entry which is preliminary data.</text>
</comment>
<protein>
    <submittedName>
        <fullName evidence="7">SulP family inorganic anion transporter</fullName>
    </submittedName>
</protein>
<dbReference type="AlphaFoldDB" id="A0A9J6NWH3"/>
<evidence type="ECO:0000313" key="8">
    <source>
        <dbReference type="Proteomes" id="UP001056429"/>
    </source>
</evidence>
<reference evidence="7" key="2">
    <citation type="submission" date="2021-04" db="EMBL/GenBank/DDBJ databases">
        <authorList>
            <person name="Dong X."/>
        </authorList>
    </citation>
    <scope>NUCLEOTIDE SEQUENCE</scope>
    <source>
        <strain evidence="7">ZWT</strain>
    </source>
</reference>
<feature type="transmembrane region" description="Helical" evidence="5">
    <location>
        <begin position="110"/>
        <end position="128"/>
    </location>
</feature>
<keyword evidence="8" id="KW-1185">Reference proteome</keyword>
<feature type="transmembrane region" description="Helical" evidence="5">
    <location>
        <begin position="167"/>
        <end position="186"/>
    </location>
</feature>
<sequence length="497" mass="53131">MDSSLKDNILSGLTVALALVPEAIAFSFVAGVEPLIGLYTAFIIGIITSIFGGRPGMISGATGAIAVVVVELVISNGIEYLFAAAILMGILQILAGVLKLGKFIRLVPHTVMIGFVNGLAMVIFISQFEQFKVGHEWITGSELYIMIGLILLTMVIIKFFPKITKAVPSTLVAIIAVTLLVKFMNINTKTVGDLASISGGLPKFHIPNVPFGLDLIMTILPYSVVMAIIGLIESLMTMSLIDDTTGTRGHGNKECIGQGFANVVCGLFGGMGGCAMIGQSMLNIQSGGKRRASGITAALSLLAFILFGSELISMIPISALVGIMFIVVIGTFEWSSLFMLNKIPKSDALVILVVSVVTVFTNLAVSVAIGIILSALVFAWNKGKKITSTTTIEEDGVKVYILDGPLFFGSAKNFLDLFNVNDDPDKVIIDFLNSHVHDHSAIEAINSLTSKYLSNGKDIHLRHLSPECRELLRNAEEIVNVNILEDPNYHVATDSLA</sequence>
<dbReference type="SUPFAM" id="SSF52091">
    <property type="entry name" value="SpoIIaa-like"/>
    <property type="match status" value="1"/>
</dbReference>
<dbReference type="PANTHER" id="PTHR43310:SF1">
    <property type="entry name" value="SULFATE TRANSPORTER YBAR-RELATED"/>
    <property type="match status" value="1"/>
</dbReference>
<feature type="transmembrane region" description="Helical" evidence="5">
    <location>
        <begin position="211"/>
        <end position="232"/>
    </location>
</feature>
<dbReference type="Pfam" id="PF00916">
    <property type="entry name" value="Sulfate_transp"/>
    <property type="match status" value="1"/>
</dbReference>
<feature type="domain" description="STAS" evidence="6">
    <location>
        <begin position="387"/>
        <end position="497"/>
    </location>
</feature>
<feature type="transmembrane region" description="Helical" evidence="5">
    <location>
        <begin position="292"/>
        <end position="309"/>
    </location>
</feature>
<keyword evidence="4 5" id="KW-0472">Membrane</keyword>
<feature type="transmembrane region" description="Helical" evidence="5">
    <location>
        <begin position="143"/>
        <end position="160"/>
    </location>
</feature>
<comment type="subcellular location">
    <subcellularLocation>
        <location evidence="1">Membrane</location>
        <topology evidence="1">Multi-pass membrane protein</topology>
    </subcellularLocation>
</comment>
<evidence type="ECO:0000256" key="2">
    <source>
        <dbReference type="ARBA" id="ARBA00022692"/>
    </source>
</evidence>
<evidence type="ECO:0000313" key="7">
    <source>
        <dbReference type="EMBL" id="MCM1988595.1"/>
    </source>
</evidence>
<accession>A0A9J6NWH3</accession>
<dbReference type="CDD" id="cd07042">
    <property type="entry name" value="STAS_SulP_like_sulfate_transporter"/>
    <property type="match status" value="1"/>
</dbReference>
<dbReference type="Proteomes" id="UP001056429">
    <property type="component" value="Unassembled WGS sequence"/>
</dbReference>
<keyword evidence="3 5" id="KW-1133">Transmembrane helix</keyword>
<evidence type="ECO:0000256" key="3">
    <source>
        <dbReference type="ARBA" id="ARBA00022989"/>
    </source>
</evidence>
<dbReference type="InterPro" id="IPR011547">
    <property type="entry name" value="SLC26A/SulP_dom"/>
</dbReference>
<dbReference type="InterPro" id="IPR052706">
    <property type="entry name" value="Membrane-Transporter-like"/>
</dbReference>
<feature type="transmembrane region" description="Helical" evidence="5">
    <location>
        <begin position="80"/>
        <end position="98"/>
    </location>
</feature>
<dbReference type="EMBL" id="JAGSOJ010000001">
    <property type="protein sequence ID" value="MCM1988595.1"/>
    <property type="molecule type" value="Genomic_DNA"/>
</dbReference>
<dbReference type="PROSITE" id="PS50801">
    <property type="entry name" value="STAS"/>
    <property type="match status" value="1"/>
</dbReference>